<feature type="region of interest" description="Disordered" evidence="5">
    <location>
        <begin position="54"/>
        <end position="91"/>
    </location>
</feature>
<evidence type="ECO:0000256" key="1">
    <source>
        <dbReference type="ARBA" id="ARBA00004453"/>
    </source>
</evidence>
<evidence type="ECO:0000256" key="5">
    <source>
        <dbReference type="SAM" id="MobiDB-lite"/>
    </source>
</evidence>
<keyword evidence="4 7" id="KW-0238">DNA-binding</keyword>
<protein>
    <submittedName>
        <fullName evidence="7">DNA-binding protein</fullName>
    </submittedName>
</protein>
<dbReference type="SUPFAM" id="SSF81273">
    <property type="entry name" value="H-NS histone-like proteins"/>
    <property type="match status" value="1"/>
</dbReference>
<gene>
    <name evidence="7" type="ORF">WL73_26310</name>
</gene>
<evidence type="ECO:0000256" key="2">
    <source>
        <dbReference type="ARBA" id="ARBA00010610"/>
    </source>
</evidence>
<dbReference type="OrthoDB" id="5297879at2"/>
<dbReference type="Pfam" id="PF00816">
    <property type="entry name" value="Histone_HNS"/>
    <property type="match status" value="1"/>
</dbReference>
<dbReference type="GO" id="GO:0003677">
    <property type="term" value="F:DNA binding"/>
    <property type="evidence" value="ECO:0007669"/>
    <property type="project" value="UniProtKB-KW"/>
</dbReference>
<keyword evidence="3" id="KW-0963">Cytoplasm</keyword>
<dbReference type="RefSeq" id="WP_059966709.1">
    <property type="nucleotide sequence ID" value="NZ_CP013465.1"/>
</dbReference>
<proteinExistence type="inferred from homology"/>
<dbReference type="Gene3D" id="4.10.430.30">
    <property type="match status" value="1"/>
</dbReference>
<accession>A0A107FIF8</accession>
<organism evidence="7 8">
    <name type="scientific">Burkholderia ubonensis</name>
    <dbReference type="NCBI Taxonomy" id="101571"/>
    <lineage>
        <taxon>Bacteria</taxon>
        <taxon>Pseudomonadati</taxon>
        <taxon>Pseudomonadota</taxon>
        <taxon>Betaproteobacteria</taxon>
        <taxon>Burkholderiales</taxon>
        <taxon>Burkholderiaceae</taxon>
        <taxon>Burkholderia</taxon>
        <taxon>Burkholderia cepacia complex</taxon>
    </lineage>
</organism>
<evidence type="ECO:0000256" key="3">
    <source>
        <dbReference type="ARBA" id="ARBA00022490"/>
    </source>
</evidence>
<sequence length="111" mass="12341">MSELNSETYRELQARLKSVSEAAEIARKKEAADAIKAIRQTVCQYGISAEDIFGRAKPNGGRGKRRGSVAPKYRNPETGATWSGRGRPPLWIAGRSRDAFLITRQHERGAR</sequence>
<evidence type="ECO:0000256" key="4">
    <source>
        <dbReference type="ARBA" id="ARBA00023125"/>
    </source>
</evidence>
<evidence type="ECO:0000313" key="8">
    <source>
        <dbReference type="Proteomes" id="UP000062998"/>
    </source>
</evidence>
<feature type="domain" description="DNA-binding protein H-NS-like C-terminal" evidence="6">
    <location>
        <begin position="63"/>
        <end position="102"/>
    </location>
</feature>
<comment type="caution">
    <text evidence="7">The sequence shown here is derived from an EMBL/GenBank/DDBJ whole genome shotgun (WGS) entry which is preliminary data.</text>
</comment>
<evidence type="ECO:0000313" key="7">
    <source>
        <dbReference type="EMBL" id="KWD94111.1"/>
    </source>
</evidence>
<dbReference type="PANTHER" id="PTHR38097:SF2">
    <property type="entry name" value="DNA-BINDING PROTEIN STPA"/>
    <property type="match status" value="1"/>
</dbReference>
<name>A0A107FIF8_9BURK</name>
<dbReference type="PANTHER" id="PTHR38097">
    <property type="match status" value="1"/>
</dbReference>
<dbReference type="InterPro" id="IPR027444">
    <property type="entry name" value="H-NS_C_dom"/>
</dbReference>
<evidence type="ECO:0000259" key="6">
    <source>
        <dbReference type="SMART" id="SM00528"/>
    </source>
</evidence>
<comment type="similarity">
    <text evidence="2">Belongs to the histone-like protein H-NS family.</text>
</comment>
<comment type="subcellular location">
    <subcellularLocation>
        <location evidence="1">Cytoplasm</location>
        <location evidence="1">Nucleoid</location>
    </subcellularLocation>
</comment>
<dbReference type="GO" id="GO:0009295">
    <property type="term" value="C:nucleoid"/>
    <property type="evidence" value="ECO:0007669"/>
    <property type="project" value="UniProtKB-SubCell"/>
</dbReference>
<reference evidence="7 8" key="1">
    <citation type="submission" date="2015-11" db="EMBL/GenBank/DDBJ databases">
        <title>Expanding the genomic diversity of Burkholderia species for the development of highly accurate diagnostics.</title>
        <authorList>
            <person name="Sahl J."/>
            <person name="Keim P."/>
            <person name="Wagner D."/>
        </authorList>
    </citation>
    <scope>NUCLEOTIDE SEQUENCE [LARGE SCALE GENOMIC DNA]</scope>
    <source>
        <strain evidence="7 8">MSMB2167WGS</strain>
    </source>
</reference>
<dbReference type="SMART" id="SM00528">
    <property type="entry name" value="HNS"/>
    <property type="match status" value="1"/>
</dbReference>
<dbReference type="EMBL" id="LPIX01000098">
    <property type="protein sequence ID" value="KWD94111.1"/>
    <property type="molecule type" value="Genomic_DNA"/>
</dbReference>
<dbReference type="Proteomes" id="UP000062998">
    <property type="component" value="Unassembled WGS sequence"/>
</dbReference>
<dbReference type="AlphaFoldDB" id="A0A107FIF8"/>